<organism evidence="1 2">
    <name type="scientific">Francisella philomiragia</name>
    <dbReference type="NCBI Taxonomy" id="28110"/>
    <lineage>
        <taxon>Bacteria</taxon>
        <taxon>Pseudomonadati</taxon>
        <taxon>Pseudomonadota</taxon>
        <taxon>Gammaproteobacteria</taxon>
        <taxon>Thiotrichales</taxon>
        <taxon>Francisellaceae</taxon>
        <taxon>Francisella</taxon>
    </lineage>
</organism>
<evidence type="ECO:0000313" key="1">
    <source>
        <dbReference type="EMBL" id="AJI53644.1"/>
    </source>
</evidence>
<name>A0A0B6CT37_9GAMM</name>
<dbReference type="AlphaFoldDB" id="A0A0B6CT37"/>
<protein>
    <submittedName>
        <fullName evidence="1">Helix-turn-helix domain protein</fullName>
    </submittedName>
</protein>
<proteinExistence type="predicted"/>
<accession>A0A0B6CT37</accession>
<evidence type="ECO:0000313" key="2">
    <source>
        <dbReference type="Proteomes" id="UP000031830"/>
    </source>
</evidence>
<dbReference type="OrthoDB" id="9149570at2"/>
<reference evidence="1 2" key="1">
    <citation type="journal article" date="2015" name="Genome Announc.">
        <title>Genome sequencing of 18 francisella strains to aid in assay development and testing.</title>
        <authorList>
            <person name="Johnson S.L."/>
            <person name="Daligault H.E."/>
            <person name="Davenport K.W."/>
            <person name="Coyne S.R."/>
            <person name="Frey K.G."/>
            <person name="Koroleva G.I."/>
            <person name="Broomall S.M."/>
            <person name="Bishop-Lilly K.A."/>
            <person name="Bruce D.C."/>
            <person name="Chertkov O."/>
            <person name="Freitas T."/>
            <person name="Jaissle J."/>
            <person name="Ladner J.T."/>
            <person name="Rosenzweig C.N."/>
            <person name="Gibbons H.S."/>
            <person name="Palacios G.F."/>
            <person name="Redden C.L."/>
            <person name="Xu Y."/>
            <person name="Minogue T.D."/>
            <person name="Chain P.S."/>
        </authorList>
    </citation>
    <scope>NUCLEOTIDE SEQUENCE [LARGE SCALE GENOMIC DNA]</scope>
    <source>
        <strain evidence="1 2">GA01-2794</strain>
    </source>
</reference>
<gene>
    <name evidence="1" type="ORF">LA55_280</name>
</gene>
<dbReference type="RefSeq" id="WP_044525559.1">
    <property type="nucleotide sequence ID" value="NZ_CP009440.1"/>
</dbReference>
<dbReference type="EMBL" id="CP009440">
    <property type="protein sequence ID" value="AJI53644.1"/>
    <property type="molecule type" value="Genomic_DNA"/>
</dbReference>
<sequence length="210" mass="23933">MRKNILKKGKVPFTQVPNILIDDLNTSLKAKGLYLHMVSKPNDWNFTIFSMSRQIKDGETSIRNALAELKKLGWVVYKKYSDGTGEYFINYEPKLENPHMEKSKMIKPTCGKPTAINNKHINNTNKESNKEHTNIEVIKGLDSQYLVNYLQHIGLSNKLAKNVLETNKDNLNVVYDACIHTESAIAKKSIKTTNQNYFFGVLQKLQGVSL</sequence>
<dbReference type="Proteomes" id="UP000031830">
    <property type="component" value="Chromosome"/>
</dbReference>
<dbReference type="KEGG" id="fpz:LA55_280"/>